<reference evidence="2 3" key="1">
    <citation type="submission" date="2016-10" db="EMBL/GenBank/DDBJ databases">
        <authorList>
            <person name="de Groot N.N."/>
        </authorList>
    </citation>
    <scope>NUCLEOTIDE SEQUENCE [LARGE SCALE GENOMIC DNA]</scope>
    <source>
        <strain evidence="2 3">DSM 15893</strain>
    </source>
</reference>
<feature type="transmembrane region" description="Helical" evidence="1">
    <location>
        <begin position="112"/>
        <end position="136"/>
    </location>
</feature>
<dbReference type="EMBL" id="FOWR01000001">
    <property type="protein sequence ID" value="SFO70446.1"/>
    <property type="molecule type" value="Genomic_DNA"/>
</dbReference>
<feature type="transmembrane region" description="Helical" evidence="1">
    <location>
        <begin position="148"/>
        <end position="170"/>
    </location>
</feature>
<evidence type="ECO:0000313" key="2">
    <source>
        <dbReference type="EMBL" id="SFO70446.1"/>
    </source>
</evidence>
<sequence>MYEVSDFYFWKEKIMSESQSVMGPTLFMFTVILAAFAMYFEAPAMMFYLVFVRLIYAIFVSIVIDGWKNTLPVLVETSKIRWNRNINGIPVSDTTNALVNLHFKSERELKRAFLTLLIPKAIIVVALAVLAMVNVYQNVDGMINSPLHAISIVVVCYILVKVCWVFHLLATLKSSRWYLHNAAFGEDTYYSAYLSLPDTLEPYLIKVFE</sequence>
<dbReference type="Proteomes" id="UP000182692">
    <property type="component" value="Unassembled WGS sequence"/>
</dbReference>
<protein>
    <submittedName>
        <fullName evidence="2">Uncharacterized protein</fullName>
    </submittedName>
</protein>
<dbReference type="OrthoDB" id="7066989at2"/>
<evidence type="ECO:0000256" key="1">
    <source>
        <dbReference type="SAM" id="Phobius"/>
    </source>
</evidence>
<gene>
    <name evidence="2" type="ORF">SAMN03084138_00107</name>
</gene>
<evidence type="ECO:0000313" key="3">
    <source>
        <dbReference type="Proteomes" id="UP000182692"/>
    </source>
</evidence>
<keyword evidence="1" id="KW-0812">Transmembrane</keyword>
<name>A0A1I5JDJ6_9GAMM</name>
<feature type="transmembrane region" description="Helical" evidence="1">
    <location>
        <begin position="46"/>
        <end position="64"/>
    </location>
</feature>
<keyword evidence="1" id="KW-1133">Transmembrane helix</keyword>
<feature type="transmembrane region" description="Helical" evidence="1">
    <location>
        <begin position="21"/>
        <end position="40"/>
    </location>
</feature>
<accession>A0A1I5JDJ6</accession>
<proteinExistence type="predicted"/>
<keyword evidence="1" id="KW-0472">Membrane</keyword>
<dbReference type="AlphaFoldDB" id="A0A1I5JDJ6"/>
<organism evidence="2 3">
    <name type="scientific">Enterovibrio norvegicus DSM 15893</name>
    <dbReference type="NCBI Taxonomy" id="1121869"/>
    <lineage>
        <taxon>Bacteria</taxon>
        <taxon>Pseudomonadati</taxon>
        <taxon>Pseudomonadota</taxon>
        <taxon>Gammaproteobacteria</taxon>
        <taxon>Vibrionales</taxon>
        <taxon>Vibrionaceae</taxon>
        <taxon>Enterovibrio</taxon>
    </lineage>
</organism>